<comment type="caution">
    <text evidence="1">The sequence shown here is derived from an EMBL/GenBank/DDBJ whole genome shotgun (WGS) entry which is preliminary data.</text>
</comment>
<dbReference type="OrthoDB" id="1186964at2759"/>
<dbReference type="InParanoid" id="A0A2P5F9W6"/>
<dbReference type="InterPro" id="IPR052160">
    <property type="entry name" value="Gypsy_RT_Integrase-like"/>
</dbReference>
<accession>A0A2P5F9W6</accession>
<evidence type="ECO:0000313" key="1">
    <source>
        <dbReference type="EMBL" id="PON94566.1"/>
    </source>
</evidence>
<dbReference type="Proteomes" id="UP000237000">
    <property type="component" value="Unassembled WGS sequence"/>
</dbReference>
<gene>
    <name evidence="1" type="ORF">TorRG33x02_096010</name>
</gene>
<reference evidence="2" key="1">
    <citation type="submission" date="2016-06" db="EMBL/GenBank/DDBJ databases">
        <title>Parallel loss of symbiosis genes in relatives of nitrogen-fixing non-legume Parasponia.</title>
        <authorList>
            <person name="Van Velzen R."/>
            <person name="Holmer R."/>
            <person name="Bu F."/>
            <person name="Rutten L."/>
            <person name="Van Zeijl A."/>
            <person name="Liu W."/>
            <person name="Santuari L."/>
            <person name="Cao Q."/>
            <person name="Sharma T."/>
            <person name="Shen D."/>
            <person name="Roswanjaya Y."/>
            <person name="Wardhani T."/>
            <person name="Kalhor M.S."/>
            <person name="Jansen J."/>
            <person name="Van den Hoogen J."/>
            <person name="Gungor B."/>
            <person name="Hartog M."/>
            <person name="Hontelez J."/>
            <person name="Verver J."/>
            <person name="Yang W.-C."/>
            <person name="Schijlen E."/>
            <person name="Repin R."/>
            <person name="Schilthuizen M."/>
            <person name="Schranz E."/>
            <person name="Heidstra R."/>
            <person name="Miyata K."/>
            <person name="Fedorova E."/>
            <person name="Kohlen W."/>
            <person name="Bisseling T."/>
            <person name="Smit S."/>
            <person name="Geurts R."/>
        </authorList>
    </citation>
    <scope>NUCLEOTIDE SEQUENCE [LARGE SCALE GENOMIC DNA]</scope>
    <source>
        <strain evidence="2">cv. RG33-2</strain>
    </source>
</reference>
<keyword evidence="2" id="KW-1185">Reference proteome</keyword>
<dbReference type="EMBL" id="JXTC01000050">
    <property type="protein sequence ID" value="PON94566.1"/>
    <property type="molecule type" value="Genomic_DNA"/>
</dbReference>
<dbReference type="AlphaFoldDB" id="A0A2P5F9W6"/>
<name>A0A2P5F9W6_TREOI</name>
<protein>
    <submittedName>
        <fullName evidence="1">Uncharacterized protein</fullName>
    </submittedName>
</protein>
<dbReference type="STRING" id="63057.A0A2P5F9W6"/>
<evidence type="ECO:0000313" key="2">
    <source>
        <dbReference type="Proteomes" id="UP000237000"/>
    </source>
</evidence>
<organism evidence="1 2">
    <name type="scientific">Trema orientale</name>
    <name type="common">Charcoal tree</name>
    <name type="synonym">Celtis orientalis</name>
    <dbReference type="NCBI Taxonomy" id="63057"/>
    <lineage>
        <taxon>Eukaryota</taxon>
        <taxon>Viridiplantae</taxon>
        <taxon>Streptophyta</taxon>
        <taxon>Embryophyta</taxon>
        <taxon>Tracheophyta</taxon>
        <taxon>Spermatophyta</taxon>
        <taxon>Magnoliopsida</taxon>
        <taxon>eudicotyledons</taxon>
        <taxon>Gunneridae</taxon>
        <taxon>Pentapetalae</taxon>
        <taxon>rosids</taxon>
        <taxon>fabids</taxon>
        <taxon>Rosales</taxon>
        <taxon>Cannabaceae</taxon>
        <taxon>Trema</taxon>
    </lineage>
</organism>
<proteinExistence type="predicted"/>
<dbReference type="PANTHER" id="PTHR47266">
    <property type="entry name" value="ENDONUCLEASE-RELATED"/>
    <property type="match status" value="1"/>
</dbReference>
<sequence length="153" mass="17941">MSPYLLVFGKACHLPVELEHHAYWAIKKLNFDYNAVGEKRLLQLNEMDEFRQDAYENAKIYKERTKKWHDMHILKRDFVPGQKVLLFNSRLRLFPGLRSRWSGPFTVVQVFPHGAVQIQSDDRRFKVNGQRLKAYSESGPELPTCHITLVDPS</sequence>